<gene>
    <name evidence="1" type="ORF">BFR47_09300</name>
</gene>
<organism evidence="1 2">
    <name type="scientific">Oceanisphaera psychrotolerans</name>
    <dbReference type="NCBI Taxonomy" id="1414654"/>
    <lineage>
        <taxon>Bacteria</taxon>
        <taxon>Pseudomonadati</taxon>
        <taxon>Pseudomonadota</taxon>
        <taxon>Gammaproteobacteria</taxon>
        <taxon>Aeromonadales</taxon>
        <taxon>Aeromonadaceae</taxon>
        <taxon>Oceanisphaera</taxon>
    </lineage>
</organism>
<reference evidence="1 2" key="1">
    <citation type="submission" date="2016-07" db="EMBL/GenBank/DDBJ databases">
        <title>Draft Genome Sequence of Oceanisphaera psychrotolerans, isolated from coastal sediment samples.</title>
        <authorList>
            <person name="Zhuo S."/>
            <person name="Ruan Z."/>
        </authorList>
    </citation>
    <scope>NUCLEOTIDE SEQUENCE [LARGE SCALE GENOMIC DNA]</scope>
    <source>
        <strain evidence="1 2">LAM-WHM-ZC</strain>
    </source>
</reference>
<dbReference type="Proteomes" id="UP000243073">
    <property type="component" value="Unassembled WGS sequence"/>
</dbReference>
<dbReference type="EMBL" id="MDKE01000004">
    <property type="protein sequence ID" value="OIN13873.1"/>
    <property type="molecule type" value="Genomic_DNA"/>
</dbReference>
<evidence type="ECO:0000313" key="1">
    <source>
        <dbReference type="EMBL" id="OIN13873.1"/>
    </source>
</evidence>
<proteinExistence type="predicted"/>
<comment type="caution">
    <text evidence="1">The sequence shown here is derived from an EMBL/GenBank/DDBJ whole genome shotgun (WGS) entry which is preliminary data.</text>
</comment>
<protein>
    <submittedName>
        <fullName evidence="1">Uncharacterized protein</fullName>
    </submittedName>
</protein>
<evidence type="ECO:0000313" key="2">
    <source>
        <dbReference type="Proteomes" id="UP000243073"/>
    </source>
</evidence>
<name>A0A1J4QHC7_9GAMM</name>
<keyword evidence="2" id="KW-1185">Reference proteome</keyword>
<dbReference type="STRING" id="1414654.BFR47_09300"/>
<sequence length="405" mass="44481">MVGFKIDIENGFSYDGYEDPATGVVFKLTGGSNKTFDWSIHEGLVHEVAVAGGSSTHVFNYSPPVEKGEGLYAPDNKGGNRAGVSHVAFCYDPVKAKIEVSKVCTAQDITETYDGFIATNTVVVTNAGNVTLGDIALKETLDNCKVTKINGDPINPKIALTKGEFVPVDNLDLNKDESATLIVRCRTDEPNLKNTIYARGETSLGTKVSDSAESDPYSQCKFVHKTRVKVEKTCVENSVHLQSLSTDLGDLLAVRVCPSIVIYNKSTEPLKYIRVHDESIDLLAGEGGYTLDNAILYPGKEINLSEWINSYDPDSKGKLCYYPDVPRGHDRNSLHPLNEALQDFYDPNSTAFFNQVRVEAKGKWSKTPVEDSDSTYSWDEINNEWVAECPLCTCQGEECDAQATE</sequence>
<accession>A0A1J4QHC7</accession>
<dbReference type="AlphaFoldDB" id="A0A1J4QHC7"/>